<feature type="region of interest" description="Disordered" evidence="1">
    <location>
        <begin position="208"/>
        <end position="236"/>
    </location>
</feature>
<dbReference type="PROSITE" id="PS51257">
    <property type="entry name" value="PROKAR_LIPOPROTEIN"/>
    <property type="match status" value="1"/>
</dbReference>
<organism evidence="2">
    <name type="scientific">uncultured Gemmatimonadota bacterium</name>
    <dbReference type="NCBI Taxonomy" id="203437"/>
    <lineage>
        <taxon>Bacteria</taxon>
        <taxon>Pseudomonadati</taxon>
        <taxon>Gemmatimonadota</taxon>
        <taxon>environmental samples</taxon>
    </lineage>
</organism>
<dbReference type="InterPro" id="IPR009003">
    <property type="entry name" value="Peptidase_S1_PA"/>
</dbReference>
<name>A0A6J4LLF1_9BACT</name>
<sequence length="511" mass="56736">MSLRLALPFALFGLAACQDSTPTASSSRPEPAAPSLSAAAQDDRLILPGEQDFARLAREQPGFAGYHYDWETGDLVASVKNLDRAEEARAAVEPVITQLRRVSERARRGRGGVRVRQVQFGFDELRVWRDHLTPVLFSKPQVLSIDLDEKENRVWVGVRQASARAEVMAEAKRLGIPASAVTVQMVEPICPAQGDTCDPCTVDPASCEPDPCETDPSSLECQPPTTEPVEPDTTTESYCPPDVSCNITPGQTTVGDRYRPVLGGLLITRPKSYNPYSGWSYYTCTLGWNTIYNGQYAFVTNSHCTADMGTVNNNSAFYQWRYRDSDRLGYEAFDPPFNLTYDPYTFSYCSYGAKCRYSDAAVVTYNSGVNIQLRAIVRTELWNGSRVIDQTNPYFPILAERTGRPVQDAALDKVGYRTGWTYGRTIRTCVHHRSGTSDKFLFCQGEVQSYGTNRIVQGGDSGSPVFYWHGSYVDLQGILWGEVSNTGGKVFIFSPLENVFRDLGNVTSQVY</sequence>
<gene>
    <name evidence="2" type="ORF">AVDCRST_MAG68-3386</name>
</gene>
<feature type="compositionally biased region" description="Low complexity" evidence="1">
    <location>
        <begin position="20"/>
        <end position="40"/>
    </location>
</feature>
<protein>
    <recommendedName>
        <fullName evidence="3">Peptidase S1 domain-containing protein</fullName>
    </recommendedName>
</protein>
<feature type="compositionally biased region" description="Low complexity" evidence="1">
    <location>
        <begin position="223"/>
        <end position="236"/>
    </location>
</feature>
<evidence type="ECO:0008006" key="3">
    <source>
        <dbReference type="Google" id="ProtNLM"/>
    </source>
</evidence>
<reference evidence="2" key="1">
    <citation type="submission" date="2020-02" db="EMBL/GenBank/DDBJ databases">
        <authorList>
            <person name="Meier V. D."/>
        </authorList>
    </citation>
    <scope>NUCLEOTIDE SEQUENCE</scope>
    <source>
        <strain evidence="2">AVDCRST_MAG68</strain>
    </source>
</reference>
<dbReference type="InterPro" id="IPR043504">
    <property type="entry name" value="Peptidase_S1_PA_chymotrypsin"/>
</dbReference>
<dbReference type="Gene3D" id="2.40.10.10">
    <property type="entry name" value="Trypsin-like serine proteases"/>
    <property type="match status" value="2"/>
</dbReference>
<evidence type="ECO:0000313" key="2">
    <source>
        <dbReference type="EMBL" id="CAA9336375.1"/>
    </source>
</evidence>
<dbReference type="AlphaFoldDB" id="A0A6J4LLF1"/>
<dbReference type="SUPFAM" id="SSF50494">
    <property type="entry name" value="Trypsin-like serine proteases"/>
    <property type="match status" value="1"/>
</dbReference>
<accession>A0A6J4LLF1</accession>
<feature type="region of interest" description="Disordered" evidence="1">
    <location>
        <begin position="20"/>
        <end position="41"/>
    </location>
</feature>
<evidence type="ECO:0000256" key="1">
    <source>
        <dbReference type="SAM" id="MobiDB-lite"/>
    </source>
</evidence>
<proteinExistence type="predicted"/>
<dbReference type="EMBL" id="CADCTW010000133">
    <property type="protein sequence ID" value="CAA9336375.1"/>
    <property type="molecule type" value="Genomic_DNA"/>
</dbReference>